<gene>
    <name evidence="5" type="ORF">g.2097</name>
</gene>
<dbReference type="InterPro" id="IPR031311">
    <property type="entry name" value="CHIT_BIND_RR_consensus"/>
</dbReference>
<sequence length="386" mass="42375">MEKFIWVLVLSTVILTLKVSALPDEASVDEKRPYKFAFNIEGYQHRAEEKDNDGIIMGEFGFVTGDGIYHVTVYATDKDGDFKILSMKSYYVGLPGEPTTTSFPPSAPTSIPSSTASDPPSTKNPILAHLDGLKGCSNCVIPSKKSELPTSNILGSKNGDTRPLKSNVGNNKGQAYFVENKPTSNKKQNNINIQNNKENPASESPGIPISSRFKTPENANVPSLGTLKTPPFMKTTSVDSLIPKTYNRQPNTPTITNVPTIVNSPETSSGALNGPTPGQSKNPIDGPPPGMTMEDLKDLLYKFNYTLSFHGHHESGYRGGEKEGGYFFNGRDGFGRDVKYLANEFGYQPNISLIDLGLNSKDTPKEDTEKDLNELKGNEFKWFYQR</sequence>
<feature type="compositionally biased region" description="Low complexity" evidence="3">
    <location>
        <begin position="250"/>
        <end position="263"/>
    </location>
</feature>
<dbReference type="PANTHER" id="PTHR10380:SF119">
    <property type="entry name" value="PROTEIN LETHAL(3)MALIGNANT BLOOD NEOPLASM 1"/>
    <property type="match status" value="1"/>
</dbReference>
<dbReference type="InterPro" id="IPR050468">
    <property type="entry name" value="Cuticle_Struct_Prot"/>
</dbReference>
<evidence type="ECO:0000256" key="3">
    <source>
        <dbReference type="SAM" id="MobiDB-lite"/>
    </source>
</evidence>
<feature type="compositionally biased region" description="Low complexity" evidence="3">
    <location>
        <begin position="101"/>
        <end position="121"/>
    </location>
</feature>
<keyword evidence="4" id="KW-0732">Signal</keyword>
<feature type="region of interest" description="Disordered" evidence="3">
    <location>
        <begin position="184"/>
        <end position="290"/>
    </location>
</feature>
<dbReference type="Pfam" id="PF00379">
    <property type="entry name" value="Chitin_bind_4"/>
    <property type="match status" value="2"/>
</dbReference>
<feature type="compositionally biased region" description="Low complexity" evidence="3">
    <location>
        <begin position="185"/>
        <end position="197"/>
    </location>
</feature>
<dbReference type="GO" id="GO:0008010">
    <property type="term" value="F:structural constituent of chitin-based larval cuticle"/>
    <property type="evidence" value="ECO:0007669"/>
    <property type="project" value="TreeGrafter"/>
</dbReference>
<reference evidence="5" key="1">
    <citation type="submission" date="2015-12" db="EMBL/GenBank/DDBJ databases">
        <title>De novo transcriptome assembly of four potential Pierce s Disease insect vectors from Arizona vineyards.</title>
        <authorList>
            <person name="Tassone E.E."/>
        </authorList>
    </citation>
    <scope>NUCLEOTIDE SEQUENCE</scope>
</reference>
<protein>
    <recommendedName>
        <fullName evidence="6">Protein lethal(3)malignant blood neoplasm 1</fullName>
    </recommendedName>
</protein>
<dbReference type="InterPro" id="IPR000618">
    <property type="entry name" value="Insect_cuticle"/>
</dbReference>
<evidence type="ECO:0000256" key="1">
    <source>
        <dbReference type="ARBA" id="ARBA00022460"/>
    </source>
</evidence>
<evidence type="ECO:0000313" key="5">
    <source>
        <dbReference type="EMBL" id="JAS17031.1"/>
    </source>
</evidence>
<dbReference type="PANTHER" id="PTHR10380">
    <property type="entry name" value="CUTICLE PROTEIN"/>
    <property type="match status" value="1"/>
</dbReference>
<feature type="signal peptide" evidence="4">
    <location>
        <begin position="1"/>
        <end position="21"/>
    </location>
</feature>
<dbReference type="PROSITE" id="PS51155">
    <property type="entry name" value="CHIT_BIND_RR_2"/>
    <property type="match status" value="2"/>
</dbReference>
<organism evidence="5">
    <name type="scientific">Clastoptera arizonana</name>
    <name type="common">Arizona spittle bug</name>
    <dbReference type="NCBI Taxonomy" id="38151"/>
    <lineage>
        <taxon>Eukaryota</taxon>
        <taxon>Metazoa</taxon>
        <taxon>Ecdysozoa</taxon>
        <taxon>Arthropoda</taxon>
        <taxon>Hexapoda</taxon>
        <taxon>Insecta</taxon>
        <taxon>Pterygota</taxon>
        <taxon>Neoptera</taxon>
        <taxon>Paraneoptera</taxon>
        <taxon>Hemiptera</taxon>
        <taxon>Auchenorrhyncha</taxon>
        <taxon>Cercopoidea</taxon>
        <taxon>Clastopteridae</taxon>
        <taxon>Clastoptera</taxon>
    </lineage>
</organism>
<feature type="chain" id="PRO_5008580676" description="Protein lethal(3)malignant blood neoplasm 1" evidence="4">
    <location>
        <begin position="22"/>
        <end position="386"/>
    </location>
</feature>
<dbReference type="EMBL" id="GEDC01020267">
    <property type="protein sequence ID" value="JAS17031.1"/>
    <property type="molecule type" value="Transcribed_RNA"/>
</dbReference>
<dbReference type="AlphaFoldDB" id="A0A1B6CUI5"/>
<keyword evidence="1 2" id="KW-0193">Cuticle</keyword>
<proteinExistence type="predicted"/>
<dbReference type="GO" id="GO:0062129">
    <property type="term" value="C:chitin-based extracellular matrix"/>
    <property type="evidence" value="ECO:0007669"/>
    <property type="project" value="TreeGrafter"/>
</dbReference>
<evidence type="ECO:0008006" key="6">
    <source>
        <dbReference type="Google" id="ProtNLM"/>
    </source>
</evidence>
<dbReference type="PROSITE" id="PS00233">
    <property type="entry name" value="CHIT_BIND_RR_1"/>
    <property type="match status" value="1"/>
</dbReference>
<name>A0A1B6CUI5_9HEMI</name>
<accession>A0A1B6CUI5</accession>
<feature type="compositionally biased region" description="Polar residues" evidence="3">
    <location>
        <begin position="264"/>
        <end position="282"/>
    </location>
</feature>
<evidence type="ECO:0000256" key="4">
    <source>
        <dbReference type="SAM" id="SignalP"/>
    </source>
</evidence>
<feature type="region of interest" description="Disordered" evidence="3">
    <location>
        <begin position="147"/>
        <end position="172"/>
    </location>
</feature>
<evidence type="ECO:0000256" key="2">
    <source>
        <dbReference type="PROSITE-ProRule" id="PRU00497"/>
    </source>
</evidence>
<feature type="region of interest" description="Disordered" evidence="3">
    <location>
        <begin position="101"/>
        <end position="123"/>
    </location>
</feature>